<comment type="caution">
    <text evidence="1">The sequence shown here is derived from an EMBL/GenBank/DDBJ whole genome shotgun (WGS) entry which is preliminary data.</text>
</comment>
<reference evidence="2" key="1">
    <citation type="journal article" date="2019" name="Int. J. Syst. Evol. Microbiol.">
        <title>The Global Catalogue of Microorganisms (GCM) 10K type strain sequencing project: providing services to taxonomists for standard genome sequencing and annotation.</title>
        <authorList>
            <consortium name="The Broad Institute Genomics Platform"/>
            <consortium name="The Broad Institute Genome Sequencing Center for Infectious Disease"/>
            <person name="Wu L."/>
            <person name="Ma J."/>
        </authorList>
    </citation>
    <scope>NUCLEOTIDE SEQUENCE [LARGE SCALE GENOMIC DNA]</scope>
    <source>
        <strain evidence="2">CCM 8691</strain>
    </source>
</reference>
<sequence length="163" mass="18585">MISTSTSNNETSPDTELLITQLMMQQRYKEVYELLSSQKSPQTAALYNMAICLHWSGNYQGALNRLDSIRLAPQINNLSQSTTNSDYHGIMHKQNQTNDYLNGMSEAYIKYFPVLAHDAIVRLKTDCWLKLRDYPKVIAIATPIAHKAYRDIIDALKLAETSR</sequence>
<accession>A0ABV8P4B8</accession>
<gene>
    <name evidence="1" type="ORF">ACFOWA_00985</name>
</gene>
<evidence type="ECO:0000313" key="2">
    <source>
        <dbReference type="Proteomes" id="UP001595789"/>
    </source>
</evidence>
<protein>
    <recommendedName>
        <fullName evidence="3">Tetratricopeptide repeat protein</fullName>
    </recommendedName>
</protein>
<evidence type="ECO:0008006" key="3">
    <source>
        <dbReference type="Google" id="ProtNLM"/>
    </source>
</evidence>
<name>A0ABV8P4B8_9SPHI</name>
<dbReference type="RefSeq" id="WP_378980937.1">
    <property type="nucleotide sequence ID" value="NZ_JBHSBW010000003.1"/>
</dbReference>
<proteinExistence type="predicted"/>
<keyword evidence="2" id="KW-1185">Reference proteome</keyword>
<dbReference type="EMBL" id="JBHSBW010000003">
    <property type="protein sequence ID" value="MFC4209733.1"/>
    <property type="molecule type" value="Genomic_DNA"/>
</dbReference>
<evidence type="ECO:0000313" key="1">
    <source>
        <dbReference type="EMBL" id="MFC4209733.1"/>
    </source>
</evidence>
<organism evidence="1 2">
    <name type="scientific">Pedobacter lithocola</name>
    <dbReference type="NCBI Taxonomy" id="1908239"/>
    <lineage>
        <taxon>Bacteria</taxon>
        <taxon>Pseudomonadati</taxon>
        <taxon>Bacteroidota</taxon>
        <taxon>Sphingobacteriia</taxon>
        <taxon>Sphingobacteriales</taxon>
        <taxon>Sphingobacteriaceae</taxon>
        <taxon>Pedobacter</taxon>
    </lineage>
</organism>
<dbReference type="Proteomes" id="UP001595789">
    <property type="component" value="Unassembled WGS sequence"/>
</dbReference>